<accession>A0A1J8R6W8</accession>
<dbReference type="EMBL" id="LVVM01000961">
    <property type="protein sequence ID" value="OJA19636.1"/>
    <property type="molecule type" value="Genomic_DNA"/>
</dbReference>
<gene>
    <name evidence="1" type="ORF">AZE42_14106</name>
</gene>
<evidence type="ECO:0000313" key="1">
    <source>
        <dbReference type="EMBL" id="OJA19636.1"/>
    </source>
</evidence>
<dbReference type="AlphaFoldDB" id="A0A1J8R6W8"/>
<reference evidence="1 2" key="1">
    <citation type="submission" date="2016-03" db="EMBL/GenBank/DDBJ databases">
        <title>Comparative genomics of the ectomycorrhizal sister species Rhizopogon vinicolor and Rhizopogon vesiculosus (Basidiomycota: Boletales) reveals a divergence of the mating type B locus.</title>
        <authorList>
            <person name="Mujic A.B."/>
            <person name="Kuo A."/>
            <person name="Tritt A."/>
            <person name="Lipzen A."/>
            <person name="Chen C."/>
            <person name="Johnson J."/>
            <person name="Sharma A."/>
            <person name="Barry K."/>
            <person name="Grigoriev I.V."/>
            <person name="Spatafora J.W."/>
        </authorList>
    </citation>
    <scope>NUCLEOTIDE SEQUENCE [LARGE SCALE GENOMIC DNA]</scope>
    <source>
        <strain evidence="1 2">AM-OR11-056</strain>
    </source>
</reference>
<comment type="caution">
    <text evidence="1">The sequence shown here is derived from an EMBL/GenBank/DDBJ whole genome shotgun (WGS) entry which is preliminary data.</text>
</comment>
<keyword evidence="2" id="KW-1185">Reference proteome</keyword>
<organism evidence="1 2">
    <name type="scientific">Rhizopogon vesiculosus</name>
    <dbReference type="NCBI Taxonomy" id="180088"/>
    <lineage>
        <taxon>Eukaryota</taxon>
        <taxon>Fungi</taxon>
        <taxon>Dikarya</taxon>
        <taxon>Basidiomycota</taxon>
        <taxon>Agaricomycotina</taxon>
        <taxon>Agaricomycetes</taxon>
        <taxon>Agaricomycetidae</taxon>
        <taxon>Boletales</taxon>
        <taxon>Suillineae</taxon>
        <taxon>Rhizopogonaceae</taxon>
        <taxon>Rhizopogon</taxon>
    </lineage>
</organism>
<evidence type="ECO:0000313" key="2">
    <source>
        <dbReference type="Proteomes" id="UP000183567"/>
    </source>
</evidence>
<dbReference type="Proteomes" id="UP000183567">
    <property type="component" value="Unassembled WGS sequence"/>
</dbReference>
<sequence length="16" mass="1881">MLGRVKKMLGWMNSTE</sequence>
<protein>
    <submittedName>
        <fullName evidence="1">Uncharacterized protein</fullName>
    </submittedName>
</protein>
<proteinExistence type="predicted"/>
<name>A0A1J8R6W8_9AGAM</name>